<comment type="caution">
    <text evidence="2">The sequence shown here is derived from an EMBL/GenBank/DDBJ whole genome shotgun (WGS) entry which is preliminary data.</text>
</comment>
<dbReference type="EMBL" id="DRBC01000439">
    <property type="protein sequence ID" value="HDN85529.1"/>
    <property type="molecule type" value="Genomic_DNA"/>
</dbReference>
<organism evidence="2 3">
    <name type="scientific">Aerophobetes bacterium</name>
    <dbReference type="NCBI Taxonomy" id="2030807"/>
    <lineage>
        <taxon>Bacteria</taxon>
        <taxon>Candidatus Aerophobota</taxon>
    </lineage>
</organism>
<evidence type="ECO:0000313" key="3">
    <source>
        <dbReference type="Proteomes" id="UP000267654"/>
    </source>
</evidence>
<reference evidence="2 3" key="1">
    <citation type="submission" date="2018-06" db="EMBL/GenBank/DDBJ databases">
        <title>Extensive metabolic versatility and redundancy in microbially diverse, dynamic hydrothermal sediments.</title>
        <authorList>
            <person name="Dombrowski N."/>
            <person name="Teske A."/>
            <person name="Baker B.J."/>
        </authorList>
    </citation>
    <scope>NUCLEOTIDE SEQUENCE [LARGE SCALE GENOMIC DNA]</scope>
    <source>
        <strain evidence="2">B19_G9</strain>
    </source>
</reference>
<evidence type="ECO:0000313" key="2">
    <source>
        <dbReference type="EMBL" id="RLE15143.1"/>
    </source>
</evidence>
<reference evidence="1" key="2">
    <citation type="journal article" date="2020" name="mSystems">
        <title>Genome- and Community-Level Interaction Insights into Carbon Utilization and Element Cycling Functions of Hydrothermarchaeota in Hydrothermal Sediment.</title>
        <authorList>
            <person name="Zhou Z."/>
            <person name="Liu Y."/>
            <person name="Xu W."/>
            <person name="Pan J."/>
            <person name="Luo Z.H."/>
            <person name="Li M."/>
        </authorList>
    </citation>
    <scope>NUCLEOTIDE SEQUENCE [LARGE SCALE GENOMIC DNA]</scope>
    <source>
        <strain evidence="1">HyVt-219</strain>
    </source>
</reference>
<name>A0A662DLH1_UNCAE</name>
<sequence length="111" mass="13165">MEKVSFEVKVTPVKGIPVSKEVLQRLKEVTKKLVKINLLTDYEKSWKIIVETKILSKIENGYQCESLITFLYRETYTAVLVKMEFYYIPEKIENIKIQRNYIPKTKTENKT</sequence>
<dbReference type="Proteomes" id="UP000885660">
    <property type="component" value="Unassembled WGS sequence"/>
</dbReference>
<gene>
    <name evidence="2" type="ORF">DRI96_00400</name>
    <name evidence="1" type="ORF">ENG47_07240</name>
</gene>
<protein>
    <submittedName>
        <fullName evidence="2">Uncharacterized protein</fullName>
    </submittedName>
</protein>
<dbReference type="AlphaFoldDB" id="A0A662DLH1"/>
<dbReference type="Proteomes" id="UP000267654">
    <property type="component" value="Unassembled WGS sequence"/>
</dbReference>
<evidence type="ECO:0000313" key="1">
    <source>
        <dbReference type="EMBL" id="HDN85529.1"/>
    </source>
</evidence>
<accession>A0A662DLH1</accession>
<dbReference type="EMBL" id="QMQB01000008">
    <property type="protein sequence ID" value="RLE15143.1"/>
    <property type="molecule type" value="Genomic_DNA"/>
</dbReference>
<proteinExistence type="predicted"/>